<keyword evidence="4" id="KW-0560">Oxidoreductase</keyword>
<dbReference type="SUPFAM" id="SSF51905">
    <property type="entry name" value="FAD/NAD(P)-binding domain"/>
    <property type="match status" value="1"/>
</dbReference>
<gene>
    <name evidence="7" type="ORF">SAMN04487968_11112</name>
</gene>
<accession>A0A1I1LTK9</accession>
<dbReference type="PANTHER" id="PTHR43706">
    <property type="entry name" value="NADH DEHYDROGENASE"/>
    <property type="match status" value="1"/>
</dbReference>
<keyword evidence="2" id="KW-0285">Flavoprotein</keyword>
<dbReference type="InterPro" id="IPR045024">
    <property type="entry name" value="NDH-2"/>
</dbReference>
<evidence type="ECO:0000313" key="8">
    <source>
        <dbReference type="Proteomes" id="UP000198832"/>
    </source>
</evidence>
<dbReference type="OrthoDB" id="9781621at2"/>
<keyword evidence="5" id="KW-0520">NAD</keyword>
<dbReference type="RefSeq" id="WP_091125080.1">
    <property type="nucleotide sequence ID" value="NZ_FOLB01000011.1"/>
</dbReference>
<protein>
    <submittedName>
        <fullName evidence="7">NADH dehydrogenase</fullName>
    </submittedName>
</protein>
<evidence type="ECO:0000256" key="3">
    <source>
        <dbReference type="ARBA" id="ARBA00022827"/>
    </source>
</evidence>
<evidence type="ECO:0000256" key="2">
    <source>
        <dbReference type="ARBA" id="ARBA00022630"/>
    </source>
</evidence>
<dbReference type="GO" id="GO:0003954">
    <property type="term" value="F:NADH dehydrogenase activity"/>
    <property type="evidence" value="ECO:0007669"/>
    <property type="project" value="InterPro"/>
</dbReference>
<reference evidence="7 8" key="1">
    <citation type="submission" date="2016-10" db="EMBL/GenBank/DDBJ databases">
        <authorList>
            <person name="de Groot N.N."/>
        </authorList>
    </citation>
    <scope>NUCLEOTIDE SEQUENCE [LARGE SCALE GENOMIC DNA]</scope>
    <source>
        <strain evidence="7 8">CGMCC 1.7056</strain>
    </source>
</reference>
<evidence type="ECO:0000256" key="1">
    <source>
        <dbReference type="ARBA" id="ARBA00005272"/>
    </source>
</evidence>
<keyword evidence="3" id="KW-0274">FAD</keyword>
<feature type="domain" description="FAD/NAD(P)-binding" evidence="6">
    <location>
        <begin position="17"/>
        <end position="347"/>
    </location>
</feature>
<dbReference type="PANTHER" id="PTHR43706:SF45">
    <property type="entry name" value="NADH DEHYDROGENASE-LIKE PROTEIN RV1812C"/>
    <property type="match status" value="1"/>
</dbReference>
<comment type="similarity">
    <text evidence="1">Belongs to the NADH dehydrogenase family.</text>
</comment>
<dbReference type="PRINTS" id="PR00368">
    <property type="entry name" value="FADPNR"/>
</dbReference>
<evidence type="ECO:0000256" key="5">
    <source>
        <dbReference type="ARBA" id="ARBA00023027"/>
    </source>
</evidence>
<evidence type="ECO:0000259" key="6">
    <source>
        <dbReference type="Pfam" id="PF07992"/>
    </source>
</evidence>
<organism evidence="7 8">
    <name type="scientific">Nocardioides terrae</name>
    <dbReference type="NCBI Taxonomy" id="574651"/>
    <lineage>
        <taxon>Bacteria</taxon>
        <taxon>Bacillati</taxon>
        <taxon>Actinomycetota</taxon>
        <taxon>Actinomycetes</taxon>
        <taxon>Propionibacteriales</taxon>
        <taxon>Nocardioidaceae</taxon>
        <taxon>Nocardioides</taxon>
    </lineage>
</organism>
<proteinExistence type="inferred from homology"/>
<keyword evidence="8" id="KW-1185">Reference proteome</keyword>
<evidence type="ECO:0000313" key="7">
    <source>
        <dbReference type="EMBL" id="SFC76421.1"/>
    </source>
</evidence>
<dbReference type="InterPro" id="IPR036188">
    <property type="entry name" value="FAD/NAD-bd_sf"/>
</dbReference>
<dbReference type="Pfam" id="PF07992">
    <property type="entry name" value="Pyr_redox_2"/>
    <property type="match status" value="1"/>
</dbReference>
<dbReference type="EMBL" id="FOLB01000011">
    <property type="protein sequence ID" value="SFC76421.1"/>
    <property type="molecule type" value="Genomic_DNA"/>
</dbReference>
<dbReference type="Proteomes" id="UP000198832">
    <property type="component" value="Unassembled WGS sequence"/>
</dbReference>
<sequence>MYVKNSIRTHRGAAPRRIVIVGGGYAGFYTAWQLEKRLHRGEATVTVVDPLPYMTYQPFLPEVLAGSIEARHAVISLRRHLRRTQVINGAAISIDHGHRTVLVHLTGGGEMELGYDEVVVTAGSVTRTFPIPGIPDEAIGLKRIEEAVAIRDTLLTSLDIAADLPAGPDRDRLLTVTFVGGGFAGVEGFAELLSLARAVARKRYRIDPDDLRFHLVEAAGRILPEVSLPVSGWVARRLARKGATVHLDTTVNSVCDGVVELSSGERFESGLIVWTAGIAANPVIAKRTDLPTNRKGLIVVRPDLRVGTDDDPVAGAWAAGDAAAVPDLAVGGSAYTVPNAQHAVRQGKRLARNLRAVVRGRRTHPYRHRSLGIIATLGLGDGVFESGPVVLKGFPAWLVHRGYHVLAIPSWERKLRVLAVWLLAVPLGRDIVSLRSVQQPGYGFRHEGQVWYPDTRRREVEEARAAR</sequence>
<evidence type="ECO:0000256" key="4">
    <source>
        <dbReference type="ARBA" id="ARBA00023002"/>
    </source>
</evidence>
<dbReference type="InterPro" id="IPR023753">
    <property type="entry name" value="FAD/NAD-binding_dom"/>
</dbReference>
<dbReference type="AlphaFoldDB" id="A0A1I1LTK9"/>
<dbReference type="Gene3D" id="3.50.50.100">
    <property type="match status" value="1"/>
</dbReference>
<name>A0A1I1LTK9_9ACTN</name>
<dbReference type="STRING" id="574651.SAMN04487968_11112"/>